<evidence type="ECO:0000259" key="5">
    <source>
        <dbReference type="PROSITE" id="PS50280"/>
    </source>
</evidence>
<sequence>MSDDVKCDVCSAPAAHKCSACKQVAYCSKEHQKEDWKKHKSACRPFEIRSSPELGKYLVASRDLSPGDVIISEQPLIVGPKLHSEQPICLGCHVPTRFDSEYRCPKCLWPFCGPSCPADPRIHGPECVILRLQAKKNLEAAAGRDVSIYHYDAVTPLRCLALQRRNPRKWEQIMGMEAHLKHRGQGTDTYREVRDRVVSFLQDNYLKKLSEVDKEGDALLSDTKDTTLHKICGVLDVNGLEIRLPLGSEVVALYPTVYLMEHNCLPNTRHSFDICPGERQHRVTVTATTHIPKGEHIATMYTHALWGTQARREHLYATKYFMCKCKRCSDPTELGTYLSALRCLGVQINSDGKPDGDGATCGGTQLPASPLDDKTDWRCDRCPAVLSSAEVSDIVGRIGDEVDNIQAGGPTVKQLEELLSKLLTILHPHHYHIYSVKHSLVQLYGHQQGYQTSQLSDSQLERKTDICKELLQITDTLDPGSSRLCLYSSVLIHELHSAEFNLARRKLEKDPPTISPEDFSNKMQELKSLLQRAVKTLEVEPEFSAGSRMLEFVRKSLTELENWRKT</sequence>
<dbReference type="Pfam" id="PF00856">
    <property type="entry name" value="SET"/>
    <property type="match status" value="1"/>
</dbReference>
<keyword evidence="8" id="KW-1185">Reference proteome</keyword>
<dbReference type="Pfam" id="PF01753">
    <property type="entry name" value="zf-MYND"/>
    <property type="match status" value="1"/>
</dbReference>
<accession>A0AAD8E711</accession>
<dbReference type="GO" id="GO:0008276">
    <property type="term" value="F:protein methyltransferase activity"/>
    <property type="evidence" value="ECO:0007669"/>
    <property type="project" value="UniProtKB-ARBA"/>
</dbReference>
<proteinExistence type="predicted"/>
<evidence type="ECO:0000313" key="7">
    <source>
        <dbReference type="EMBL" id="KAJ9579508.1"/>
    </source>
</evidence>
<dbReference type="GO" id="GO:0008757">
    <property type="term" value="F:S-adenosylmethionine-dependent methyltransferase activity"/>
    <property type="evidence" value="ECO:0007669"/>
    <property type="project" value="UniProtKB-ARBA"/>
</dbReference>
<dbReference type="EMBL" id="JASPKZ010008388">
    <property type="protein sequence ID" value="KAJ9579508.1"/>
    <property type="molecule type" value="Genomic_DNA"/>
</dbReference>
<dbReference type="InterPro" id="IPR046341">
    <property type="entry name" value="SET_dom_sf"/>
</dbReference>
<evidence type="ECO:0000256" key="2">
    <source>
        <dbReference type="ARBA" id="ARBA00022771"/>
    </source>
</evidence>
<evidence type="ECO:0000256" key="4">
    <source>
        <dbReference type="PROSITE-ProRule" id="PRU00134"/>
    </source>
</evidence>
<keyword evidence="3" id="KW-0862">Zinc</keyword>
<name>A0AAD8E711_DIPPU</name>
<dbReference type="Gene3D" id="2.170.270.10">
    <property type="entry name" value="SET domain"/>
    <property type="match status" value="1"/>
</dbReference>
<dbReference type="PANTHER" id="PTHR46455">
    <property type="entry name" value="SET AND MYND DOMAIN CONTAINING, ARTHROPOD-SPECIFIC, MEMBER 4, ISOFORM A"/>
    <property type="match status" value="1"/>
</dbReference>
<protein>
    <recommendedName>
        <fullName evidence="9">Protein msta</fullName>
    </recommendedName>
</protein>
<evidence type="ECO:0000256" key="1">
    <source>
        <dbReference type="ARBA" id="ARBA00022723"/>
    </source>
</evidence>
<dbReference type="PANTHER" id="PTHR46455:SF2">
    <property type="entry name" value="AT24727P"/>
    <property type="match status" value="1"/>
</dbReference>
<dbReference type="InterPro" id="IPR001214">
    <property type="entry name" value="SET_dom"/>
</dbReference>
<dbReference type="PROSITE" id="PS50280">
    <property type="entry name" value="SET"/>
    <property type="match status" value="1"/>
</dbReference>
<reference evidence="7" key="2">
    <citation type="submission" date="2023-05" db="EMBL/GenBank/DDBJ databases">
        <authorList>
            <person name="Fouks B."/>
        </authorList>
    </citation>
    <scope>NUCLEOTIDE SEQUENCE</scope>
    <source>
        <strain evidence="7">Stay&amp;Tobe</strain>
        <tissue evidence="7">Testes</tissue>
    </source>
</reference>
<feature type="domain" description="MYND-type" evidence="6">
    <location>
        <begin position="7"/>
        <end position="43"/>
    </location>
</feature>
<dbReference type="CDD" id="cd20071">
    <property type="entry name" value="SET_SMYD"/>
    <property type="match status" value="1"/>
</dbReference>
<dbReference type="PROSITE" id="PS01360">
    <property type="entry name" value="ZF_MYND_1"/>
    <property type="match status" value="1"/>
</dbReference>
<dbReference type="GO" id="GO:0008270">
    <property type="term" value="F:zinc ion binding"/>
    <property type="evidence" value="ECO:0007669"/>
    <property type="project" value="UniProtKB-KW"/>
</dbReference>
<dbReference type="InterPro" id="IPR053010">
    <property type="entry name" value="SET_SmydA-8"/>
</dbReference>
<reference evidence="7" key="1">
    <citation type="journal article" date="2023" name="IScience">
        <title>Live-bearing cockroach genome reveals convergent evolutionary mechanisms linked to viviparity in insects and beyond.</title>
        <authorList>
            <person name="Fouks B."/>
            <person name="Harrison M.C."/>
            <person name="Mikhailova A.A."/>
            <person name="Marchal E."/>
            <person name="English S."/>
            <person name="Carruthers M."/>
            <person name="Jennings E.C."/>
            <person name="Chiamaka E.L."/>
            <person name="Frigard R.A."/>
            <person name="Pippel M."/>
            <person name="Attardo G.M."/>
            <person name="Benoit J.B."/>
            <person name="Bornberg-Bauer E."/>
            <person name="Tobe S.S."/>
        </authorList>
    </citation>
    <scope>NUCLEOTIDE SEQUENCE</scope>
    <source>
        <strain evidence="7">Stay&amp;Tobe</strain>
    </source>
</reference>
<dbReference type="GO" id="GO:0008170">
    <property type="term" value="F:N-methyltransferase activity"/>
    <property type="evidence" value="ECO:0007669"/>
    <property type="project" value="UniProtKB-ARBA"/>
</dbReference>
<dbReference type="Gene3D" id="6.10.140.2220">
    <property type="match status" value="2"/>
</dbReference>
<dbReference type="SUPFAM" id="SSF82199">
    <property type="entry name" value="SET domain"/>
    <property type="match status" value="1"/>
</dbReference>
<dbReference type="PROSITE" id="PS50865">
    <property type="entry name" value="ZF_MYND_2"/>
    <property type="match status" value="1"/>
</dbReference>
<evidence type="ECO:0000256" key="3">
    <source>
        <dbReference type="ARBA" id="ARBA00022833"/>
    </source>
</evidence>
<keyword evidence="1" id="KW-0479">Metal-binding</keyword>
<dbReference type="AlphaFoldDB" id="A0AAD8E711"/>
<dbReference type="SUPFAM" id="SSF144232">
    <property type="entry name" value="HIT/MYND zinc finger-like"/>
    <property type="match status" value="1"/>
</dbReference>
<dbReference type="Proteomes" id="UP001233999">
    <property type="component" value="Unassembled WGS sequence"/>
</dbReference>
<dbReference type="InterPro" id="IPR002893">
    <property type="entry name" value="Znf_MYND"/>
</dbReference>
<evidence type="ECO:0000313" key="8">
    <source>
        <dbReference type="Proteomes" id="UP001233999"/>
    </source>
</evidence>
<evidence type="ECO:0000259" key="6">
    <source>
        <dbReference type="PROSITE" id="PS50865"/>
    </source>
</evidence>
<organism evidence="7 8">
    <name type="scientific">Diploptera punctata</name>
    <name type="common">Pacific beetle cockroach</name>
    <dbReference type="NCBI Taxonomy" id="6984"/>
    <lineage>
        <taxon>Eukaryota</taxon>
        <taxon>Metazoa</taxon>
        <taxon>Ecdysozoa</taxon>
        <taxon>Arthropoda</taxon>
        <taxon>Hexapoda</taxon>
        <taxon>Insecta</taxon>
        <taxon>Pterygota</taxon>
        <taxon>Neoptera</taxon>
        <taxon>Polyneoptera</taxon>
        <taxon>Dictyoptera</taxon>
        <taxon>Blattodea</taxon>
        <taxon>Blaberoidea</taxon>
        <taxon>Blaberidae</taxon>
        <taxon>Diplopterinae</taxon>
        <taxon>Diploptera</taxon>
    </lineage>
</organism>
<comment type="caution">
    <text evidence="7">The sequence shown here is derived from an EMBL/GenBank/DDBJ whole genome shotgun (WGS) entry which is preliminary data.</text>
</comment>
<dbReference type="Gene3D" id="1.10.220.160">
    <property type="match status" value="1"/>
</dbReference>
<feature type="domain" description="SET" evidence="5">
    <location>
        <begin position="44"/>
        <end position="302"/>
    </location>
</feature>
<gene>
    <name evidence="7" type="ORF">L9F63_004827</name>
</gene>
<keyword evidence="2 4" id="KW-0863">Zinc-finger</keyword>
<evidence type="ECO:0008006" key="9">
    <source>
        <dbReference type="Google" id="ProtNLM"/>
    </source>
</evidence>